<organism evidence="13 14">
    <name type="scientific">Candidatus Roizmanbacteria bacterium CG23_combo_of_CG06-09_8_20_14_all_35_49</name>
    <dbReference type="NCBI Taxonomy" id="1974863"/>
    <lineage>
        <taxon>Bacteria</taxon>
        <taxon>Candidatus Roizmaniibacteriota</taxon>
    </lineage>
</organism>
<feature type="site" description="Interaction with DNA" evidence="10">
    <location>
        <position position="154"/>
    </location>
</feature>
<gene>
    <name evidence="10" type="primary">topA</name>
    <name evidence="13" type="ORF">COX47_00140</name>
</gene>
<dbReference type="InterPro" id="IPR006171">
    <property type="entry name" value="TOPRIM_dom"/>
</dbReference>
<evidence type="ECO:0000256" key="10">
    <source>
        <dbReference type="HAMAP-Rule" id="MF_00952"/>
    </source>
</evidence>
<dbReference type="InterPro" id="IPR003602">
    <property type="entry name" value="Topo_IA_DNA-bd_dom"/>
</dbReference>
<dbReference type="InterPro" id="IPR023405">
    <property type="entry name" value="Topo_IA_core_domain"/>
</dbReference>
<evidence type="ECO:0000256" key="2">
    <source>
        <dbReference type="ARBA" id="ARBA00009446"/>
    </source>
</evidence>
<dbReference type="EC" id="5.6.2.1" evidence="10"/>
<evidence type="ECO:0000259" key="11">
    <source>
        <dbReference type="PROSITE" id="PS50880"/>
    </source>
</evidence>
<comment type="subunit">
    <text evidence="10">Monomer.</text>
</comment>
<dbReference type="InterPro" id="IPR013826">
    <property type="entry name" value="Topo_IA_cen_sub3"/>
</dbReference>
<feature type="site" description="Interaction with DNA" evidence="10">
    <location>
        <position position="153"/>
    </location>
</feature>
<dbReference type="SUPFAM" id="SSF56712">
    <property type="entry name" value="Prokaryotic type I DNA topoisomerase"/>
    <property type="match status" value="1"/>
</dbReference>
<comment type="caution">
    <text evidence="10">Lacks conserved residue(s) required for the propagation of feature annotation.</text>
</comment>
<dbReference type="GO" id="GO:0005694">
    <property type="term" value="C:chromosome"/>
    <property type="evidence" value="ECO:0007669"/>
    <property type="project" value="InterPro"/>
</dbReference>
<dbReference type="GO" id="GO:0003917">
    <property type="term" value="F:DNA topoisomerase type I (single strand cut, ATP-independent) activity"/>
    <property type="evidence" value="ECO:0007669"/>
    <property type="project" value="UniProtKB-UniRule"/>
</dbReference>
<keyword evidence="7 10" id="KW-0799">Topoisomerase</keyword>
<dbReference type="InterPro" id="IPR028612">
    <property type="entry name" value="Topoisom_1_IA"/>
</dbReference>
<dbReference type="SMART" id="SM00436">
    <property type="entry name" value="TOP1Bc"/>
    <property type="match status" value="1"/>
</dbReference>
<dbReference type="Gene3D" id="1.10.290.10">
    <property type="entry name" value="Topoisomerase I, domain 4"/>
    <property type="match status" value="1"/>
</dbReference>
<dbReference type="Pfam" id="PF01396">
    <property type="entry name" value="Zn_ribbon_Top1"/>
    <property type="match status" value="2"/>
</dbReference>
<keyword evidence="3" id="KW-0479">Metal-binding</keyword>
<dbReference type="Pfam" id="PF01751">
    <property type="entry name" value="Toprim"/>
    <property type="match status" value="1"/>
</dbReference>
<evidence type="ECO:0000313" key="13">
    <source>
        <dbReference type="EMBL" id="PIP15355.1"/>
    </source>
</evidence>
<keyword evidence="5" id="KW-0862">Zinc</keyword>
<comment type="function">
    <text evidence="10">Releases the supercoiling and torsional tension of DNA, which is introduced during the DNA replication and transcription, by transiently cleaving and rejoining one strand of the DNA duplex. Introduces a single-strand break via transesterification at a target site in duplex DNA. The scissile phosphodiester is attacked by the catalytic tyrosine of the enzyme, resulting in the formation of a DNA-(5'-phosphotyrosyl)-enzyme intermediate and the expulsion of a 3'-OH DNA strand. The free DNA strand then undergoes passage around the unbroken strand, thus removing DNA supercoils. Finally, in the religation step, the DNA 3'-OH attacks the covalent intermediate to expel the active-site tyrosine and restore the DNA phosphodiester backbone.</text>
</comment>
<dbReference type="Gene3D" id="3.40.50.140">
    <property type="match status" value="1"/>
</dbReference>
<feature type="site" description="Interaction with DNA" evidence="10">
    <location>
        <position position="157"/>
    </location>
</feature>
<evidence type="ECO:0000256" key="6">
    <source>
        <dbReference type="ARBA" id="ARBA00022842"/>
    </source>
</evidence>
<feature type="site" description="Interaction with DNA" evidence="10">
    <location>
        <position position="169"/>
    </location>
</feature>
<feature type="domain" description="Toprim" evidence="11">
    <location>
        <begin position="1"/>
        <end position="119"/>
    </location>
</feature>
<dbReference type="Pfam" id="PF01131">
    <property type="entry name" value="Topoisom_bac"/>
    <property type="match status" value="1"/>
</dbReference>
<feature type="domain" description="Topo IA-type catalytic" evidence="12">
    <location>
        <begin position="143"/>
        <end position="596"/>
    </location>
</feature>
<dbReference type="AlphaFoldDB" id="A0A2G9Y7Y7"/>
<feature type="region of interest" description="Interaction with DNA" evidence="10">
    <location>
        <begin position="178"/>
        <end position="183"/>
    </location>
</feature>
<dbReference type="InterPro" id="IPR013497">
    <property type="entry name" value="Topo_IA_cen"/>
</dbReference>
<evidence type="ECO:0000256" key="1">
    <source>
        <dbReference type="ARBA" id="ARBA00000213"/>
    </source>
</evidence>
<feature type="site" description="Interaction with DNA" evidence="10">
    <location>
        <position position="336"/>
    </location>
</feature>
<protein>
    <recommendedName>
        <fullName evidence="10">DNA topoisomerase 1</fullName>
        <ecNumber evidence="10">5.6.2.1</ecNumber>
    </recommendedName>
    <alternativeName>
        <fullName evidence="10">DNA topoisomerase I</fullName>
    </alternativeName>
</protein>
<dbReference type="Gene3D" id="1.10.460.10">
    <property type="entry name" value="Topoisomerase I, domain 2"/>
    <property type="match status" value="1"/>
</dbReference>
<dbReference type="SMART" id="SM00437">
    <property type="entry name" value="TOP1Ac"/>
    <property type="match status" value="1"/>
</dbReference>
<dbReference type="InterPro" id="IPR013824">
    <property type="entry name" value="Topo_IA_cen_sub1"/>
</dbReference>
<dbReference type="NCBIfam" id="TIGR01051">
    <property type="entry name" value="topA_bact"/>
    <property type="match status" value="1"/>
</dbReference>
<dbReference type="SUPFAM" id="SSF57783">
    <property type="entry name" value="Zinc beta-ribbon"/>
    <property type="match status" value="2"/>
</dbReference>
<evidence type="ECO:0000313" key="14">
    <source>
        <dbReference type="Proteomes" id="UP000231025"/>
    </source>
</evidence>
<keyword evidence="9 10" id="KW-0413">Isomerase</keyword>
<evidence type="ECO:0000256" key="7">
    <source>
        <dbReference type="ARBA" id="ARBA00023029"/>
    </source>
</evidence>
<keyword evidence="6" id="KW-0460">Magnesium</keyword>
<dbReference type="CDD" id="cd00186">
    <property type="entry name" value="TOP1Ac"/>
    <property type="match status" value="1"/>
</dbReference>
<dbReference type="Gene3D" id="3.30.65.10">
    <property type="entry name" value="Bacterial Topoisomerase I, domain 1"/>
    <property type="match status" value="2"/>
</dbReference>
<feature type="site" description="Interaction with DNA" evidence="10">
    <location>
        <position position="162"/>
    </location>
</feature>
<evidence type="ECO:0000256" key="4">
    <source>
        <dbReference type="ARBA" id="ARBA00022771"/>
    </source>
</evidence>
<dbReference type="PANTHER" id="PTHR42785">
    <property type="entry name" value="DNA TOPOISOMERASE, TYPE IA, CORE"/>
    <property type="match status" value="1"/>
</dbReference>
<dbReference type="Gene3D" id="2.70.20.10">
    <property type="entry name" value="Topoisomerase I, domain 3"/>
    <property type="match status" value="1"/>
</dbReference>
<dbReference type="GO" id="GO:0003677">
    <property type="term" value="F:DNA binding"/>
    <property type="evidence" value="ECO:0007669"/>
    <property type="project" value="UniProtKB-KW"/>
</dbReference>
<keyword evidence="8 10" id="KW-0238">DNA-binding</keyword>
<dbReference type="InterPro" id="IPR000380">
    <property type="entry name" value="Topo_IA"/>
</dbReference>
<comment type="caution">
    <text evidence="13">The sequence shown here is derived from an EMBL/GenBank/DDBJ whole genome shotgun (WGS) entry which is preliminary data.</text>
</comment>
<dbReference type="InterPro" id="IPR023406">
    <property type="entry name" value="Topo_IA_AS"/>
</dbReference>
<proteinExistence type="inferred from homology"/>
<dbReference type="InterPro" id="IPR005733">
    <property type="entry name" value="TopoI_bac-type"/>
</dbReference>
<name>A0A2G9Y7Y7_9BACT</name>
<feature type="active site" description="O-(5'-phospho-DNA)-tyrosine intermediate" evidence="10">
    <location>
        <position position="334"/>
    </location>
</feature>
<evidence type="ECO:0000259" key="12">
    <source>
        <dbReference type="PROSITE" id="PS52039"/>
    </source>
</evidence>
<evidence type="ECO:0000256" key="5">
    <source>
        <dbReference type="ARBA" id="ARBA00022833"/>
    </source>
</evidence>
<keyword evidence="4" id="KW-0863">Zinc-finger</keyword>
<dbReference type="GO" id="GO:0008270">
    <property type="term" value="F:zinc ion binding"/>
    <property type="evidence" value="ECO:0007669"/>
    <property type="project" value="UniProtKB-KW"/>
</dbReference>
<dbReference type="HAMAP" id="MF_00952">
    <property type="entry name" value="Topoisom_1_prok"/>
    <property type="match status" value="1"/>
</dbReference>
<dbReference type="PROSITE" id="PS52039">
    <property type="entry name" value="TOPO_IA_2"/>
    <property type="match status" value="1"/>
</dbReference>
<dbReference type="InterPro" id="IPR013498">
    <property type="entry name" value="Topo_IA_Znf"/>
</dbReference>
<dbReference type="PANTHER" id="PTHR42785:SF1">
    <property type="entry name" value="DNA TOPOISOMERASE"/>
    <property type="match status" value="1"/>
</dbReference>
<dbReference type="GO" id="GO:0006265">
    <property type="term" value="P:DNA topological change"/>
    <property type="evidence" value="ECO:0007669"/>
    <property type="project" value="UniProtKB-UniRule"/>
</dbReference>
<feature type="site" description="Interaction with DNA" evidence="10">
    <location>
        <position position="36"/>
    </location>
</feature>
<dbReference type="SMART" id="SM00493">
    <property type="entry name" value="TOPRIM"/>
    <property type="match status" value="1"/>
</dbReference>
<dbReference type="PRINTS" id="PR00417">
    <property type="entry name" value="PRTPISMRASEI"/>
</dbReference>
<sequence length="710" mass="82598">MSLIIVESPTKARTFNRIFKMSKDDNKYFVFATMGHIRDLPKSKIAINYEKEFKPDYKIIKNKEKVIAQLKKLAEENKEIILATDLDREGESISYHIAYILGYIKENWPNISFKNGVSLKRIVFHEITTKALKEALSSPETLRFDLVKAQFARRILDRIVGYELSPLLWKKTGKNWLSAGRVQTVALRLIVEREKEIKKFKIEEYYQIYGVFNVKCQMTNDKSITNDKVQNIKAKLISKEDILYEKKYALQLFAGEYQYVKTTINKNNVEAIKNDCQNDKYKVLDVIESINARYPFPPYTTSLLQQDAYYKHGFSSKQTMHLAQDLYERGLITYHRTDSFNLSAHFVFPAKEYIEKKFGKEYSLEKPRGYKTRSKSAQEAHEAIRPTKLLEAKEVFQGKKESKLNINHQRLYTLIFNRSIATQMKEAQIKTVKTEIISNKNYLFESDQQQVIFDGFLKVFDPYFVSSHQTVIKLEKDSPLKIKILEEKALLTKSPPRYNEASLIRALEEKGIGRPSTYAMIISLIQIKNYTEKDGRYFIPTSVGTAICDYLSHNFSQIFNLSYTAGLEEGLDKIANKEEDFIKLLRDFFIPFKKELELRKEDKSLIKIEEDVKGVCPECGGNLINRFSRFGKFIACQNYPKCKYTKSILKIVKGKKCPKCNGDVVVKYSKSKKRFYGCSNYPKCDWSAWKFSDINDKSQITNDKSISNIK</sequence>
<dbReference type="EMBL" id="PCRE01000002">
    <property type="protein sequence ID" value="PIP15355.1"/>
    <property type="molecule type" value="Genomic_DNA"/>
</dbReference>
<evidence type="ECO:0000256" key="3">
    <source>
        <dbReference type="ARBA" id="ARBA00022723"/>
    </source>
</evidence>
<evidence type="ECO:0000256" key="9">
    <source>
        <dbReference type="ARBA" id="ARBA00023235"/>
    </source>
</evidence>
<dbReference type="InterPro" id="IPR013825">
    <property type="entry name" value="Topo_IA_cen_sub2"/>
</dbReference>
<reference evidence="13 14" key="1">
    <citation type="submission" date="2017-09" db="EMBL/GenBank/DDBJ databases">
        <title>Depth-based differentiation of microbial function through sediment-hosted aquifers and enrichment of novel symbionts in the deep terrestrial subsurface.</title>
        <authorList>
            <person name="Probst A.J."/>
            <person name="Ladd B."/>
            <person name="Jarett J.K."/>
            <person name="Geller-Mcgrath D.E."/>
            <person name="Sieber C.M."/>
            <person name="Emerson J.B."/>
            <person name="Anantharaman K."/>
            <person name="Thomas B.C."/>
            <person name="Malmstrom R."/>
            <person name="Stieglmeier M."/>
            <person name="Klingl A."/>
            <person name="Woyke T."/>
            <person name="Ryan C.M."/>
            <person name="Banfield J.F."/>
        </authorList>
    </citation>
    <scope>NUCLEOTIDE SEQUENCE [LARGE SCALE GENOMIC DNA]</scope>
    <source>
        <strain evidence="13">CG23_combo_of_CG06-09_8_20_14_all_35_49</strain>
    </source>
</reference>
<dbReference type="PROSITE" id="PS00396">
    <property type="entry name" value="TOPO_IA_1"/>
    <property type="match status" value="1"/>
</dbReference>
<dbReference type="Proteomes" id="UP000231025">
    <property type="component" value="Unassembled WGS sequence"/>
</dbReference>
<comment type="similarity">
    <text evidence="2 10">Belongs to the type IA topoisomerase family.</text>
</comment>
<evidence type="ECO:0000256" key="8">
    <source>
        <dbReference type="ARBA" id="ARBA00023125"/>
    </source>
</evidence>
<dbReference type="InterPro" id="IPR003601">
    <property type="entry name" value="Topo_IA_2"/>
</dbReference>
<comment type="catalytic activity">
    <reaction evidence="1 10">
        <text>ATP-independent breakage of single-stranded DNA, followed by passage and rejoining.</text>
        <dbReference type="EC" id="5.6.2.1"/>
    </reaction>
</comment>
<accession>A0A2G9Y7Y7</accession>
<dbReference type="PROSITE" id="PS50880">
    <property type="entry name" value="TOPRIM"/>
    <property type="match status" value="1"/>
</dbReference>